<evidence type="ECO:0000256" key="9">
    <source>
        <dbReference type="ARBA" id="ARBA00025198"/>
    </source>
</evidence>
<dbReference type="InterPro" id="IPR002146">
    <property type="entry name" value="ATP_synth_b/b'su_bac/chlpt"/>
</dbReference>
<comment type="similarity">
    <text evidence="11">Belongs to the ATPase B chain family.</text>
</comment>
<dbReference type="EMBL" id="BIMN01000004">
    <property type="protein sequence ID" value="GCE63828.1"/>
    <property type="molecule type" value="Genomic_DNA"/>
</dbReference>
<keyword evidence="3 11" id="KW-0812">Transmembrane</keyword>
<proteinExistence type="inferred from homology"/>
<evidence type="ECO:0000256" key="5">
    <source>
        <dbReference type="ARBA" id="ARBA00022989"/>
    </source>
</evidence>
<gene>
    <name evidence="13" type="ORF">MHSWG343_08350</name>
</gene>
<feature type="transmembrane region" description="Helical" evidence="12">
    <location>
        <begin position="32"/>
        <end position="54"/>
    </location>
</feature>
<comment type="caution">
    <text evidence="13">The sequence shown here is derived from an EMBL/GenBank/DDBJ whole genome shotgun (WGS) entry which is preliminary data.</text>
</comment>
<evidence type="ECO:0000256" key="7">
    <source>
        <dbReference type="ARBA" id="ARBA00023136"/>
    </source>
</evidence>
<keyword evidence="4 11" id="KW-0375">Hydrogen ion transport</keyword>
<keyword evidence="6 11" id="KW-0406">Ion transport</keyword>
<keyword evidence="8" id="KW-0066">ATP synthesis</keyword>
<evidence type="ECO:0000256" key="3">
    <source>
        <dbReference type="ARBA" id="ARBA00022692"/>
    </source>
</evidence>
<evidence type="ECO:0000256" key="2">
    <source>
        <dbReference type="ARBA" id="ARBA00022547"/>
    </source>
</evidence>
<keyword evidence="5 12" id="KW-1133">Transmembrane helix</keyword>
<evidence type="ECO:0000256" key="11">
    <source>
        <dbReference type="RuleBase" id="RU003848"/>
    </source>
</evidence>
<dbReference type="Proteomes" id="UP000324831">
    <property type="component" value="Unassembled WGS sequence"/>
</dbReference>
<keyword evidence="1 11" id="KW-0813">Transport</keyword>
<reference evidence="13 14" key="1">
    <citation type="submission" date="2019-01" db="EMBL/GenBank/DDBJ databases">
        <title>Draft genome sequences of Candidatus Mycoplasma haemohominis SWG34-3 identified from a patient with pyrexia, anemia and liver dysfunction.</title>
        <authorList>
            <person name="Sekizuka T."/>
            <person name="Hattori N."/>
            <person name="Katano H."/>
            <person name="Takuma T."/>
            <person name="Ito T."/>
            <person name="Arai N."/>
            <person name="Yanai R."/>
            <person name="Ishii S."/>
            <person name="Miura Y."/>
            <person name="Tokunaga T."/>
            <person name="Watanabe H."/>
            <person name="Nomura N."/>
            <person name="Eguchi J."/>
            <person name="Arai T."/>
            <person name="Hasegawa H."/>
            <person name="Nakamaki T."/>
            <person name="Wakita T."/>
            <person name="Niki Y."/>
            <person name="Kuroda M."/>
        </authorList>
    </citation>
    <scope>NUCLEOTIDE SEQUENCE [LARGE SCALE GENOMIC DNA]</scope>
    <source>
        <strain evidence="13">SWG34-3</strain>
    </source>
</reference>
<evidence type="ECO:0000313" key="14">
    <source>
        <dbReference type="Proteomes" id="UP000324831"/>
    </source>
</evidence>
<name>A0A478FQJ0_9MOLU</name>
<organism evidence="13 14">
    <name type="scientific">Candidatus Mycoplasma haematohominis</name>
    <dbReference type="NCBI Taxonomy" id="1494318"/>
    <lineage>
        <taxon>Bacteria</taxon>
        <taxon>Bacillati</taxon>
        <taxon>Mycoplasmatota</taxon>
        <taxon>Mollicutes</taxon>
        <taxon>Mycoplasmataceae</taxon>
        <taxon>Mycoplasma</taxon>
    </lineage>
</organism>
<comment type="subcellular location">
    <subcellularLocation>
        <location evidence="10">Endomembrane system</location>
        <topology evidence="10">Single-pass membrane protein</topology>
    </subcellularLocation>
</comment>
<evidence type="ECO:0000256" key="10">
    <source>
        <dbReference type="ARBA" id="ARBA00037847"/>
    </source>
</evidence>
<dbReference type="GO" id="GO:0015986">
    <property type="term" value="P:proton motive force-driven ATP synthesis"/>
    <property type="evidence" value="ECO:0007669"/>
    <property type="project" value="InterPro"/>
</dbReference>
<evidence type="ECO:0000313" key="13">
    <source>
        <dbReference type="EMBL" id="GCE63828.1"/>
    </source>
</evidence>
<keyword evidence="7 12" id="KW-0472">Membrane</keyword>
<evidence type="ECO:0000256" key="6">
    <source>
        <dbReference type="ARBA" id="ARBA00023065"/>
    </source>
</evidence>
<evidence type="ECO:0000256" key="1">
    <source>
        <dbReference type="ARBA" id="ARBA00022448"/>
    </source>
</evidence>
<accession>A0A478FQJ0</accession>
<dbReference type="RefSeq" id="WP_216083278.1">
    <property type="nucleotide sequence ID" value="NZ_CACTIB010000020.1"/>
</dbReference>
<keyword evidence="2 11" id="KW-0138">CF(0)</keyword>
<dbReference type="Pfam" id="PF00430">
    <property type="entry name" value="ATP-synt_B"/>
    <property type="match status" value="1"/>
</dbReference>
<protein>
    <submittedName>
        <fullName evidence="13">F0F1 ATP synthase subunit B</fullName>
    </submittedName>
</protein>
<evidence type="ECO:0000256" key="12">
    <source>
        <dbReference type="SAM" id="Phobius"/>
    </source>
</evidence>
<evidence type="ECO:0000256" key="4">
    <source>
        <dbReference type="ARBA" id="ARBA00022781"/>
    </source>
</evidence>
<dbReference type="GO" id="GO:0012505">
    <property type="term" value="C:endomembrane system"/>
    <property type="evidence" value="ECO:0007669"/>
    <property type="project" value="UniProtKB-SubCell"/>
</dbReference>
<dbReference type="AlphaFoldDB" id="A0A478FQJ0"/>
<comment type="function">
    <text evidence="9">F(1)F(0) ATP synthase produces ATP from ADP in the presence of a proton or sodium gradient. F-type ATPases consist of two structural domains, F(1) containing the extramembraneous catalytic core and F(0) containing the membrane proton channel, linked together by a central stalk and a peripheral stalk. During catalysis, ATP synthesis in the catalytic domain of F(1) is coupled via a rotary mechanism of the central stalk subunits to proton translocation.</text>
</comment>
<dbReference type="GO" id="GO:0045259">
    <property type="term" value="C:proton-transporting ATP synthase complex"/>
    <property type="evidence" value="ECO:0007669"/>
    <property type="project" value="UniProtKB-KW"/>
</dbReference>
<dbReference type="GO" id="GO:0015078">
    <property type="term" value="F:proton transmembrane transporter activity"/>
    <property type="evidence" value="ECO:0007669"/>
    <property type="project" value="InterPro"/>
</dbReference>
<evidence type="ECO:0000256" key="8">
    <source>
        <dbReference type="ARBA" id="ARBA00023310"/>
    </source>
</evidence>
<sequence length="199" mass="23175">MESWNLSLLSGNSSTFAEKISKFVEEHLKMNVWVFLVHLVCAIIIMAFIAIWVWKPTNDFVANQKKKLEKEKNDLVVNNRETRYFLGLLKKEKNELFYTKRAITRAAIDEAERIRTEAQRSVNLVVADMQRKAEERIELMEEKAKEHIKEKIVNVALELTEKLVDANINDANNKAIIDAYLKELEEKKLVEGEARKLTQ</sequence>